<evidence type="ECO:0000256" key="4">
    <source>
        <dbReference type="ARBA" id="ARBA00022490"/>
    </source>
</evidence>
<comment type="pathway">
    <text evidence="3">Amino-acid biosynthesis; L-cysteine biosynthesis; L-cysteine from L-serine: step 2/2.</text>
</comment>
<organism evidence="10 11">
    <name type="scientific">marine gamma proteobacterium HTCC2143</name>
    <dbReference type="NCBI Taxonomy" id="247633"/>
    <lineage>
        <taxon>Bacteria</taxon>
        <taxon>Pseudomonadati</taxon>
        <taxon>Pseudomonadota</taxon>
        <taxon>Gammaproteobacteria</taxon>
        <taxon>Cellvibrionales</taxon>
        <taxon>Spongiibacteraceae</taxon>
        <taxon>BD1-7 clade</taxon>
    </lineage>
</organism>
<reference evidence="10 11" key="1">
    <citation type="journal article" date="2010" name="J. Bacteriol.">
        <title>Genome sequence of the oligotrophic marine Gammaproteobacterium HTCC2143, isolated from the Oregon Coast.</title>
        <authorList>
            <person name="Oh H.M."/>
            <person name="Kang I."/>
            <person name="Ferriera S."/>
            <person name="Giovannoni S.J."/>
            <person name="Cho J.C."/>
        </authorList>
    </citation>
    <scope>NUCLEOTIDE SEQUENCE [LARGE SCALE GENOMIC DNA]</scope>
    <source>
        <strain evidence="10 11">HTCC2143</strain>
    </source>
</reference>
<evidence type="ECO:0000259" key="9">
    <source>
        <dbReference type="Pfam" id="PF00291"/>
    </source>
</evidence>
<keyword evidence="6" id="KW-0456">Lyase</keyword>
<evidence type="ECO:0000256" key="8">
    <source>
        <dbReference type="ARBA" id="ARBA00055251"/>
    </source>
</evidence>
<protein>
    <submittedName>
        <fullName evidence="10">Cysteine synthase</fullName>
    </submittedName>
</protein>
<comment type="catalytic activity">
    <reaction evidence="7">
        <text>O-acetyl-L-serine + hydrogen sulfide = L-cysteine + acetate</text>
        <dbReference type="Rhea" id="RHEA:14829"/>
        <dbReference type="ChEBI" id="CHEBI:29919"/>
        <dbReference type="ChEBI" id="CHEBI:30089"/>
        <dbReference type="ChEBI" id="CHEBI:35235"/>
        <dbReference type="ChEBI" id="CHEBI:58340"/>
        <dbReference type="EC" id="2.5.1.47"/>
    </reaction>
</comment>
<gene>
    <name evidence="10" type="ORF">GP2143_09635</name>
</gene>
<feature type="domain" description="Tryptophan synthase beta chain-like PALP" evidence="9">
    <location>
        <begin position="26"/>
        <end position="307"/>
    </location>
</feature>
<keyword evidence="5" id="KW-0663">Pyridoxal phosphate</keyword>
<dbReference type="EMBL" id="AAVT01000008">
    <property type="protein sequence ID" value="EAW30457.1"/>
    <property type="molecule type" value="Genomic_DNA"/>
</dbReference>
<dbReference type="SUPFAM" id="SSF53686">
    <property type="entry name" value="Tryptophan synthase beta subunit-like PLP-dependent enzymes"/>
    <property type="match status" value="1"/>
</dbReference>
<dbReference type="PANTHER" id="PTHR10314">
    <property type="entry name" value="CYSTATHIONINE BETA-SYNTHASE"/>
    <property type="match status" value="1"/>
</dbReference>
<evidence type="ECO:0000313" key="11">
    <source>
        <dbReference type="Proteomes" id="UP000004931"/>
    </source>
</evidence>
<dbReference type="InterPro" id="IPR036052">
    <property type="entry name" value="TrpB-like_PALP_sf"/>
</dbReference>
<comment type="caution">
    <text evidence="10">The sequence shown here is derived from an EMBL/GenBank/DDBJ whole genome shotgun (WGS) entry which is preliminary data.</text>
</comment>
<evidence type="ECO:0000313" key="10">
    <source>
        <dbReference type="EMBL" id="EAW30457.1"/>
    </source>
</evidence>
<evidence type="ECO:0000256" key="2">
    <source>
        <dbReference type="ARBA" id="ARBA00004496"/>
    </source>
</evidence>
<proteinExistence type="predicted"/>
<accession>A0YFP3</accession>
<dbReference type="AlphaFoldDB" id="A0YFP3"/>
<dbReference type="FunFam" id="3.40.50.1100:FF:000015">
    <property type="entry name" value="Cysteine synthase B"/>
    <property type="match status" value="1"/>
</dbReference>
<dbReference type="GO" id="GO:0016829">
    <property type="term" value="F:lyase activity"/>
    <property type="evidence" value="ECO:0007669"/>
    <property type="project" value="UniProtKB-KW"/>
</dbReference>
<comment type="subcellular location">
    <subcellularLocation>
        <location evidence="2">Cytoplasm</location>
    </subcellularLocation>
</comment>
<dbReference type="InterPro" id="IPR001926">
    <property type="entry name" value="TrpB-like_PALP"/>
</dbReference>
<comment type="function">
    <text evidence="8">A cysteine desulfhydrase that generates hydrogen sulfide, H(2)S. The H(2)S produced by this enzyme stimulates respiration in M.tuberculosis, mediated primarily via cytochrome bd with a lesser contribution from cytochrome bc1/aa3. H(2)S modulates the balance between respiration and glycolysis, and also contributes to redox homeostasis. Probably eliminates toxic levels of Cys (which can induce oxidative stress).</text>
</comment>
<evidence type="ECO:0000256" key="6">
    <source>
        <dbReference type="ARBA" id="ARBA00023239"/>
    </source>
</evidence>
<dbReference type="GO" id="GO:0005737">
    <property type="term" value="C:cytoplasm"/>
    <property type="evidence" value="ECO:0007669"/>
    <property type="project" value="UniProtKB-SubCell"/>
</dbReference>
<dbReference type="STRING" id="247633.GP2143_09635"/>
<evidence type="ECO:0000256" key="7">
    <source>
        <dbReference type="ARBA" id="ARBA00047931"/>
    </source>
</evidence>
<comment type="cofactor">
    <cofactor evidence="1">
        <name>pyridoxal 5'-phosphate</name>
        <dbReference type="ChEBI" id="CHEBI:597326"/>
    </cofactor>
</comment>
<dbReference type="Pfam" id="PF00291">
    <property type="entry name" value="PALP"/>
    <property type="match status" value="1"/>
</dbReference>
<keyword evidence="4" id="KW-0963">Cytoplasm</keyword>
<evidence type="ECO:0000256" key="3">
    <source>
        <dbReference type="ARBA" id="ARBA00004962"/>
    </source>
</evidence>
<sequence>MQRIHADVNRSADTHLQAFDLPIYPDVKIYLKDESSHPTGSLKHRLARSLILYGLCNGEIGPNTHLIEASSGSTAVSEAYFARLLNLPFIAVIPKNTSREKIKQIARYGGQVREVEAADIYTQAQHLADELGGYYLDQFTNAERATDWRSNNNIAESLFQQMEKETHPSPHWIVVGAGTGGTSATLGRYVRYRADKYSQTKICVADPDNSVFFEGFRTKNSAHKAPVRSRIEGVGRPRVEPSFIGNVVDRMLKVPDRFSFAAAWWLREKTGQAYGPSTGLNICATLFLAREMKSAEQAGSIVTLICDNGERYMDTCYSKQWLASNDIDIDLELATFKNSMKK</sequence>
<dbReference type="eggNOG" id="COG0031">
    <property type="taxonomic scope" value="Bacteria"/>
</dbReference>
<name>A0YFP3_9GAMM</name>
<dbReference type="InterPro" id="IPR050214">
    <property type="entry name" value="Cys_Synth/Cystath_Beta-Synth"/>
</dbReference>
<dbReference type="GO" id="GO:0004124">
    <property type="term" value="F:cysteine synthase activity"/>
    <property type="evidence" value="ECO:0007669"/>
    <property type="project" value="UniProtKB-EC"/>
</dbReference>
<evidence type="ECO:0000256" key="5">
    <source>
        <dbReference type="ARBA" id="ARBA00022898"/>
    </source>
</evidence>
<dbReference type="Proteomes" id="UP000004931">
    <property type="component" value="Unassembled WGS sequence"/>
</dbReference>
<keyword evidence="11" id="KW-1185">Reference proteome</keyword>
<dbReference type="Gene3D" id="3.40.50.1100">
    <property type="match status" value="2"/>
</dbReference>
<evidence type="ECO:0000256" key="1">
    <source>
        <dbReference type="ARBA" id="ARBA00001933"/>
    </source>
</evidence>